<dbReference type="InterPro" id="IPR029063">
    <property type="entry name" value="SAM-dependent_MTases_sf"/>
</dbReference>
<dbReference type="Gene3D" id="3.40.50.150">
    <property type="entry name" value="Vaccinia Virus protein VP39"/>
    <property type="match status" value="1"/>
</dbReference>
<dbReference type="GO" id="GO:0032259">
    <property type="term" value="P:methylation"/>
    <property type="evidence" value="ECO:0007669"/>
    <property type="project" value="UniProtKB-KW"/>
</dbReference>
<keyword evidence="2" id="KW-0808">Transferase</keyword>
<dbReference type="CDD" id="cd02440">
    <property type="entry name" value="AdoMet_MTases"/>
    <property type="match status" value="1"/>
</dbReference>
<dbReference type="Proteomes" id="UP000276770">
    <property type="component" value="Unassembled WGS sequence"/>
</dbReference>
<keyword evidence="2" id="KW-0489">Methyltransferase</keyword>
<dbReference type="Pfam" id="PF08241">
    <property type="entry name" value="Methyltransf_11"/>
    <property type="match status" value="1"/>
</dbReference>
<evidence type="ECO:0000313" key="3">
    <source>
        <dbReference type="Proteomes" id="UP000276770"/>
    </source>
</evidence>
<dbReference type="AlphaFoldDB" id="A0A3L7JVI9"/>
<reference evidence="2 3" key="1">
    <citation type="submission" date="2018-10" db="EMBL/GenBank/DDBJ databases">
        <title>Falsibacillus sp. genome draft.</title>
        <authorList>
            <person name="Shi S."/>
        </authorList>
    </citation>
    <scope>NUCLEOTIDE SEQUENCE [LARGE SCALE GENOMIC DNA]</scope>
    <source>
        <strain evidence="2 3">GY 10110</strain>
    </source>
</reference>
<accession>A0A3L7JVI9</accession>
<comment type="caution">
    <text evidence="2">The sequence shown here is derived from an EMBL/GenBank/DDBJ whole genome shotgun (WGS) entry which is preliminary data.</text>
</comment>
<feature type="domain" description="Methyltransferase type 11" evidence="1">
    <location>
        <begin position="49"/>
        <end position="142"/>
    </location>
</feature>
<evidence type="ECO:0000313" key="2">
    <source>
        <dbReference type="EMBL" id="RLQ94264.1"/>
    </source>
</evidence>
<dbReference type="EMBL" id="RCVZ01000010">
    <property type="protein sequence ID" value="RLQ94264.1"/>
    <property type="molecule type" value="Genomic_DNA"/>
</dbReference>
<dbReference type="PANTHER" id="PTHR43861">
    <property type="entry name" value="TRANS-ACONITATE 2-METHYLTRANSFERASE-RELATED"/>
    <property type="match status" value="1"/>
</dbReference>
<gene>
    <name evidence="2" type="ORF">D9X91_14480</name>
</gene>
<dbReference type="PANTHER" id="PTHR43861:SF1">
    <property type="entry name" value="TRANS-ACONITATE 2-METHYLTRANSFERASE"/>
    <property type="match status" value="1"/>
</dbReference>
<sequence length="236" mass="27729">MNNSIKETYNRLAKTYLRNDQRDNPYNAYYERPAMMAEMPLDLKGKSVLDAGCAAGWYLERLVERGAVATGIDISPEMIKCTHERLKERTTAFCHDLHDPLPFQEDSFDIIISSLTLHYIREWGFVFKEFERALKRGGTILFSVHHPFMDFSKHASENYFQTALLTETWKKLDTTIDISFYRRSLQEMINVTVEHFQLEKVIEPRPQEKMKQINETDYLHLMSNPHFLIIKAVSKK</sequence>
<evidence type="ECO:0000259" key="1">
    <source>
        <dbReference type="Pfam" id="PF08241"/>
    </source>
</evidence>
<dbReference type="GO" id="GO:0008757">
    <property type="term" value="F:S-adenosylmethionine-dependent methyltransferase activity"/>
    <property type="evidence" value="ECO:0007669"/>
    <property type="project" value="InterPro"/>
</dbReference>
<keyword evidence="3" id="KW-1185">Reference proteome</keyword>
<dbReference type="RefSeq" id="WP_121681355.1">
    <property type="nucleotide sequence ID" value="NZ_RCVZ01000010.1"/>
</dbReference>
<organism evidence="2 3">
    <name type="scientific">Falsibacillus albus</name>
    <dbReference type="NCBI Taxonomy" id="2478915"/>
    <lineage>
        <taxon>Bacteria</taxon>
        <taxon>Bacillati</taxon>
        <taxon>Bacillota</taxon>
        <taxon>Bacilli</taxon>
        <taxon>Bacillales</taxon>
        <taxon>Bacillaceae</taxon>
        <taxon>Falsibacillus</taxon>
    </lineage>
</organism>
<dbReference type="OrthoDB" id="9791837at2"/>
<name>A0A3L7JVI9_9BACI</name>
<dbReference type="SUPFAM" id="SSF53335">
    <property type="entry name" value="S-adenosyl-L-methionine-dependent methyltransferases"/>
    <property type="match status" value="1"/>
</dbReference>
<protein>
    <submittedName>
        <fullName evidence="2">Class I SAM-dependent methyltransferase</fullName>
    </submittedName>
</protein>
<dbReference type="InterPro" id="IPR013216">
    <property type="entry name" value="Methyltransf_11"/>
</dbReference>
<proteinExistence type="predicted"/>